<proteinExistence type="predicted"/>
<name>A0A3P6EFW4_BRAOL</name>
<protein>
    <submittedName>
        <fullName evidence="1">Uncharacterized protein</fullName>
    </submittedName>
</protein>
<dbReference type="EMBL" id="LR031875">
    <property type="protein sequence ID" value="VDD32925.1"/>
    <property type="molecule type" value="Genomic_DNA"/>
</dbReference>
<dbReference type="AlphaFoldDB" id="A0A3P6EFW4"/>
<reference evidence="1" key="1">
    <citation type="submission" date="2018-11" db="EMBL/GenBank/DDBJ databases">
        <authorList>
            <consortium name="Genoscope - CEA"/>
            <person name="William W."/>
        </authorList>
    </citation>
    <scope>NUCLEOTIDE SEQUENCE</scope>
</reference>
<evidence type="ECO:0000313" key="1">
    <source>
        <dbReference type="EMBL" id="VDD32925.1"/>
    </source>
</evidence>
<sequence length="33" mass="3929">MEKVKSEMVRVEHQMSEKLKEKVDLEIARVATR</sequence>
<accession>A0A3P6EFW4</accession>
<organism evidence="1">
    <name type="scientific">Brassica oleracea</name>
    <name type="common">Wild cabbage</name>
    <dbReference type="NCBI Taxonomy" id="3712"/>
    <lineage>
        <taxon>Eukaryota</taxon>
        <taxon>Viridiplantae</taxon>
        <taxon>Streptophyta</taxon>
        <taxon>Embryophyta</taxon>
        <taxon>Tracheophyta</taxon>
        <taxon>Spermatophyta</taxon>
        <taxon>Magnoliopsida</taxon>
        <taxon>eudicotyledons</taxon>
        <taxon>Gunneridae</taxon>
        <taxon>Pentapetalae</taxon>
        <taxon>rosids</taxon>
        <taxon>malvids</taxon>
        <taxon>Brassicales</taxon>
        <taxon>Brassicaceae</taxon>
        <taxon>Brassiceae</taxon>
        <taxon>Brassica</taxon>
    </lineage>
</organism>
<gene>
    <name evidence="1" type="ORF">BOLC9T58248H</name>
</gene>